<dbReference type="PANTHER" id="PTHR14186">
    <property type="entry name" value="INSULIN-LIKE GROWTH FACTOR BINDING PROTEIN-RELATED"/>
    <property type="match status" value="1"/>
</dbReference>
<dbReference type="Gene3D" id="4.10.40.20">
    <property type="match status" value="1"/>
</dbReference>
<comment type="subcellular location">
    <subcellularLocation>
        <location evidence="6">Membrane</location>
        <topology evidence="6">Multi-pass membrane protein</topology>
    </subcellularLocation>
    <subcellularLocation>
        <location evidence="1">Secreted</location>
    </subcellularLocation>
</comment>
<keyword evidence="5" id="KW-0393">Immunoglobulin domain</keyword>
<dbReference type="InterPro" id="IPR002350">
    <property type="entry name" value="Kazal_dom"/>
</dbReference>
<evidence type="ECO:0000259" key="10">
    <source>
        <dbReference type="PROSITE" id="PS51465"/>
    </source>
</evidence>
<reference evidence="11 12" key="1">
    <citation type="submission" date="2021-06" db="EMBL/GenBank/DDBJ databases">
        <authorList>
            <person name="Palmer J.M."/>
        </authorList>
    </citation>
    <scope>NUCLEOTIDE SEQUENCE [LARGE SCALE GENOMIC DNA]</scope>
    <source>
        <strain evidence="12">if_2019</strain>
        <tissue evidence="11">Muscle</tissue>
    </source>
</reference>
<keyword evidence="4" id="KW-1015">Disulfide bond</keyword>
<dbReference type="SMART" id="SM00409">
    <property type="entry name" value="IG"/>
    <property type="match status" value="1"/>
</dbReference>
<dbReference type="InterPro" id="IPR009030">
    <property type="entry name" value="Growth_fac_rcpt_cys_sf"/>
</dbReference>
<dbReference type="InterPro" id="IPR036058">
    <property type="entry name" value="Kazal_dom_sf"/>
</dbReference>
<dbReference type="SMART" id="SM00280">
    <property type="entry name" value="KAZAL"/>
    <property type="match status" value="1"/>
</dbReference>
<dbReference type="Pfam" id="PF02096">
    <property type="entry name" value="60KD_IMP"/>
    <property type="match status" value="1"/>
</dbReference>
<dbReference type="InterPro" id="IPR013783">
    <property type="entry name" value="Ig-like_fold"/>
</dbReference>
<evidence type="ECO:0000256" key="7">
    <source>
        <dbReference type="SAM" id="Phobius"/>
    </source>
</evidence>
<feature type="transmembrane region" description="Helical" evidence="7">
    <location>
        <begin position="218"/>
        <end position="236"/>
    </location>
</feature>
<evidence type="ECO:0000256" key="4">
    <source>
        <dbReference type="ARBA" id="ARBA00023157"/>
    </source>
</evidence>
<evidence type="ECO:0000256" key="3">
    <source>
        <dbReference type="ARBA" id="ARBA00022729"/>
    </source>
</evidence>
<dbReference type="PROSITE" id="PS50835">
    <property type="entry name" value="IG_LIKE"/>
    <property type="match status" value="1"/>
</dbReference>
<dbReference type="Proteomes" id="UP001482620">
    <property type="component" value="Unassembled WGS sequence"/>
</dbReference>
<feature type="domain" description="IGFBP N-terminal" evidence="9">
    <location>
        <begin position="383"/>
        <end position="459"/>
    </location>
</feature>
<dbReference type="SUPFAM" id="SSF57184">
    <property type="entry name" value="Growth factor receptor domain"/>
    <property type="match status" value="1"/>
</dbReference>
<dbReference type="SMART" id="SM00121">
    <property type="entry name" value="IB"/>
    <property type="match status" value="1"/>
</dbReference>
<feature type="transmembrane region" description="Helical" evidence="7">
    <location>
        <begin position="248"/>
        <end position="265"/>
    </location>
</feature>
<evidence type="ECO:0000256" key="6">
    <source>
        <dbReference type="RuleBase" id="RU003945"/>
    </source>
</evidence>
<dbReference type="InterPro" id="IPR000867">
    <property type="entry name" value="IGFBP-like"/>
</dbReference>
<dbReference type="Pfam" id="PF00219">
    <property type="entry name" value="IGFBP"/>
    <property type="match status" value="1"/>
</dbReference>
<dbReference type="InterPro" id="IPR028055">
    <property type="entry name" value="YidC/Oxa/ALB_C"/>
</dbReference>
<name>A0ABV0U4Z6_9TELE</name>
<dbReference type="InterPro" id="IPR003598">
    <property type="entry name" value="Ig_sub2"/>
</dbReference>
<dbReference type="PROSITE" id="PS51323">
    <property type="entry name" value="IGFBP_N_2"/>
    <property type="match status" value="1"/>
</dbReference>
<dbReference type="SUPFAM" id="SSF100895">
    <property type="entry name" value="Kazal-type serine protease inhibitors"/>
    <property type="match status" value="1"/>
</dbReference>
<dbReference type="SMART" id="SM00408">
    <property type="entry name" value="IGc2"/>
    <property type="match status" value="1"/>
</dbReference>
<dbReference type="PROSITE" id="PS51465">
    <property type="entry name" value="KAZAL_2"/>
    <property type="match status" value="1"/>
</dbReference>
<dbReference type="Gene3D" id="3.30.60.30">
    <property type="match status" value="1"/>
</dbReference>
<organism evidence="11 12">
    <name type="scientific">Ilyodon furcidens</name>
    <name type="common">goldbreast splitfin</name>
    <dbReference type="NCBI Taxonomy" id="33524"/>
    <lineage>
        <taxon>Eukaryota</taxon>
        <taxon>Metazoa</taxon>
        <taxon>Chordata</taxon>
        <taxon>Craniata</taxon>
        <taxon>Vertebrata</taxon>
        <taxon>Euteleostomi</taxon>
        <taxon>Actinopterygii</taxon>
        <taxon>Neopterygii</taxon>
        <taxon>Teleostei</taxon>
        <taxon>Neoteleostei</taxon>
        <taxon>Acanthomorphata</taxon>
        <taxon>Ovalentaria</taxon>
        <taxon>Atherinomorphae</taxon>
        <taxon>Cyprinodontiformes</taxon>
        <taxon>Goodeidae</taxon>
        <taxon>Ilyodon</taxon>
    </lineage>
</organism>
<gene>
    <name evidence="11" type="ORF">ILYODFUR_011600</name>
</gene>
<dbReference type="EMBL" id="JAHRIQ010058808">
    <property type="protein sequence ID" value="MEQ2240121.1"/>
    <property type="molecule type" value="Genomic_DNA"/>
</dbReference>
<comment type="similarity">
    <text evidence="6">Belongs to the OXA1/ALB3/YidC family.</text>
</comment>
<keyword evidence="7" id="KW-1133">Transmembrane helix</keyword>
<dbReference type="Pfam" id="PF07648">
    <property type="entry name" value="Kazal_2"/>
    <property type="match status" value="1"/>
</dbReference>
<dbReference type="PANTHER" id="PTHR14186:SF19">
    <property type="entry name" value="INSULIN-LIKE GROWTH FACTOR-BINDING PROTEIN 7"/>
    <property type="match status" value="1"/>
</dbReference>
<evidence type="ECO:0000256" key="1">
    <source>
        <dbReference type="ARBA" id="ARBA00004613"/>
    </source>
</evidence>
<keyword evidence="6 7" id="KW-0812">Transmembrane</keyword>
<sequence>MLSVGGVVRCRVLQPRARELLGRWATPSLTCTTESRVRTASGVGGANGAGGWYGSLSDSAPVHLCENFLVSVHQVSGLPWWLSIAMATVSVRTFITLPLAAYQLIIIAKVEALQVEISELAKRLRYEVSVRGRERGWKEKESRVQFQKNLRRLVSQLYIRDNCHPFKASLLVWVQLPIWVSLSLALRNLSLDHSALQGELAAGGALWFSDLTVPDSTWILPVFLGLTNLLILEVFALQRVRASSFQRLVLNGFRGFSVLMIPIAASVPSSMALYWFCSSLVGFSHNLLLRSPTVHRTFRLPAQRSETPYRDLLLSFINKYWNRKFGLFRSGISSGCEAESADSSTLPRIQIRVQSRSHLSDMKSRRLSSFLVPLLFLLPVLWAGPGCAPCDPAQCAPLPAEGCPAGSLRDSCGCCAVCAAAEGELCGGRRGAARRCGSGLECVRSDDVKKSKTGVCACKSNYEVCGTDGTTYKSACALKTASRSEGKEPINIQNKGRCASAPVIVTPPGQVYNVSGSQVYLSCEAVGVPTPVLTWKKILGGKRKAELLPGDRDNLAIQTRGGPEKHQVTGWVLISPLTEEEEGSYECHAANSKGEASAVGAIHLVDSIYDIIVKTGMKEAEL</sequence>
<dbReference type="InterPro" id="IPR003599">
    <property type="entry name" value="Ig_sub"/>
</dbReference>
<dbReference type="InterPro" id="IPR036179">
    <property type="entry name" value="Ig-like_dom_sf"/>
</dbReference>
<feature type="domain" description="Kazal-like" evidence="10">
    <location>
        <begin position="450"/>
        <end position="500"/>
    </location>
</feature>
<protein>
    <submittedName>
        <fullName evidence="11">Uncharacterized protein</fullName>
    </submittedName>
</protein>
<dbReference type="InterPro" id="IPR011390">
    <property type="entry name" value="IGFBP_rP_mac25"/>
</dbReference>
<dbReference type="SUPFAM" id="SSF48726">
    <property type="entry name" value="Immunoglobulin"/>
    <property type="match status" value="1"/>
</dbReference>
<dbReference type="CDD" id="cd20069">
    <property type="entry name" value="5TM_Oxa1-like"/>
    <property type="match status" value="1"/>
</dbReference>
<evidence type="ECO:0000259" key="8">
    <source>
        <dbReference type="PROSITE" id="PS50835"/>
    </source>
</evidence>
<keyword evidence="12" id="KW-1185">Reference proteome</keyword>
<keyword evidence="2" id="KW-0964">Secreted</keyword>
<dbReference type="Pfam" id="PF13927">
    <property type="entry name" value="Ig_3"/>
    <property type="match status" value="1"/>
</dbReference>
<dbReference type="InterPro" id="IPR007110">
    <property type="entry name" value="Ig-like_dom"/>
</dbReference>
<evidence type="ECO:0000313" key="12">
    <source>
        <dbReference type="Proteomes" id="UP001482620"/>
    </source>
</evidence>
<keyword evidence="7" id="KW-0472">Membrane</keyword>
<dbReference type="Gene3D" id="2.60.40.10">
    <property type="entry name" value="Immunoglobulins"/>
    <property type="match status" value="1"/>
</dbReference>
<evidence type="ECO:0000256" key="5">
    <source>
        <dbReference type="ARBA" id="ARBA00023319"/>
    </source>
</evidence>
<keyword evidence="3" id="KW-0732">Signal</keyword>
<evidence type="ECO:0000313" key="11">
    <source>
        <dbReference type="EMBL" id="MEQ2240121.1"/>
    </source>
</evidence>
<evidence type="ECO:0000256" key="2">
    <source>
        <dbReference type="ARBA" id="ARBA00022525"/>
    </source>
</evidence>
<dbReference type="CDD" id="cd00104">
    <property type="entry name" value="KAZAL_FS"/>
    <property type="match status" value="1"/>
</dbReference>
<evidence type="ECO:0000259" key="9">
    <source>
        <dbReference type="PROSITE" id="PS51323"/>
    </source>
</evidence>
<accession>A0ABV0U4Z6</accession>
<comment type="caution">
    <text evidence="11">The sequence shown here is derived from an EMBL/GenBank/DDBJ whole genome shotgun (WGS) entry which is preliminary data.</text>
</comment>
<proteinExistence type="inferred from homology"/>
<feature type="domain" description="Ig-like" evidence="8">
    <location>
        <begin position="502"/>
        <end position="603"/>
    </location>
</feature>